<dbReference type="HAMAP" id="MF_00315">
    <property type="entry name" value="DXP_synth"/>
    <property type="match status" value="1"/>
</dbReference>
<protein>
    <recommendedName>
        <fullName evidence="10">1-deoxy-D-xylulose-5-phosphate synthase</fullName>
        <ecNumber evidence="10">2.2.1.7</ecNumber>
    </recommendedName>
    <alternativeName>
        <fullName evidence="10">1-deoxyxylulose-5-phosphate synthase</fullName>
        <shortName evidence="10">DXP synthase</shortName>
        <shortName evidence="10">DXPS</shortName>
    </alternativeName>
</protein>
<evidence type="ECO:0000256" key="8">
    <source>
        <dbReference type="ARBA" id="ARBA00023052"/>
    </source>
</evidence>
<evidence type="ECO:0000313" key="13">
    <source>
        <dbReference type="Proteomes" id="UP000007254"/>
    </source>
</evidence>
<proteinExistence type="inferred from homology"/>
<evidence type="ECO:0000256" key="4">
    <source>
        <dbReference type="ARBA" id="ARBA00022679"/>
    </source>
</evidence>
<dbReference type="PANTHER" id="PTHR43322:SF5">
    <property type="entry name" value="1-DEOXY-D-XYLULOSE-5-PHOSPHATE SYNTHASE, CHLOROPLASTIC"/>
    <property type="match status" value="1"/>
</dbReference>
<evidence type="ECO:0000256" key="7">
    <source>
        <dbReference type="ARBA" id="ARBA00022977"/>
    </source>
</evidence>
<dbReference type="InterPro" id="IPR005475">
    <property type="entry name" value="Transketolase-like_Pyr-bd"/>
</dbReference>
<dbReference type="HOGENOM" id="CLU_009227_1_4_12"/>
<dbReference type="InterPro" id="IPR033248">
    <property type="entry name" value="Transketolase_C"/>
</dbReference>
<dbReference type="Proteomes" id="UP000007254">
    <property type="component" value="Chromosome"/>
</dbReference>
<comment type="cofactor">
    <cofactor evidence="10">
        <name>Mg(2+)</name>
        <dbReference type="ChEBI" id="CHEBI:18420"/>
    </cofactor>
    <text evidence="10">Binds 1 Mg(2+) ion per subunit.</text>
</comment>
<sequence>MNFTYLSQVEGPEDVKRLSFSQLSELAEEIREYILATVSRTGGHLASNLGVIELTLALHYVFESPKDRIIWDVGHQCYPHKILTGRRDAFPTLRQRGGISGFPKPSESEHDVVETGHASTSLSIGLGLRMGMELLRREGKVVAVIGDGALTGGMALEALNHAGHLKKDLIIVLNDNDMSISPNVGALSYYFSRLSSTSSYQHFREWVDGIIAGIPHYGGRLMDMVERLKAGVKSLVYEQNLFSVLGFEYVGPIDGHRIDRLVQVFQDVREMQRPVVVHVKTRKGKGYPYAEEDPTTYHGVPSFCVDSGEVASSGKVTFTQAFSQALLCEASKDERITAITAAMETGTGLAPFRQAFPDRFYDVGIAEQHAVALAAGLARAGLRPVVALYSTFLQRAIDQVIHDVAIPKLPVVLAIDRAGLVPGDGETHQGIFDVPMLKAVPGMTILMPATADEMHLMLRWALERGGPVALRYPKDVCLPPLSACEEELIPGRGVFLRETGEAHVLLVGAGGHLRELLSAAELLSGEGIPADVYHLRFLKPLDFVHLGKIFSRYRGVYLLEDGVASGGVGETILAAVDVEGVRLVHKGVPDEFPTHATRQELLADYGLDAAHIAELVREGVGGSRRLHSHSA</sequence>
<dbReference type="InterPro" id="IPR029061">
    <property type="entry name" value="THDP-binding"/>
</dbReference>
<dbReference type="KEGG" id="stq:Spith_1881"/>
<dbReference type="GO" id="GO:0005829">
    <property type="term" value="C:cytosol"/>
    <property type="evidence" value="ECO:0007669"/>
    <property type="project" value="TreeGrafter"/>
</dbReference>
<keyword evidence="6 10" id="KW-0460">Magnesium</keyword>
<dbReference type="STRING" id="869211.Spith_1881"/>
<keyword evidence="8 10" id="KW-0786">Thiamine pyrophosphate</keyword>
<dbReference type="InterPro" id="IPR009014">
    <property type="entry name" value="Transketo_C/PFOR_II"/>
</dbReference>
<gene>
    <name evidence="10" type="primary">dxs</name>
    <name evidence="12" type="ordered locus">Spith_1881</name>
</gene>
<dbReference type="Pfam" id="PF13292">
    <property type="entry name" value="DXP_synthase_N"/>
    <property type="match status" value="1"/>
</dbReference>
<dbReference type="Pfam" id="PF02779">
    <property type="entry name" value="Transket_pyr"/>
    <property type="match status" value="1"/>
</dbReference>
<dbReference type="NCBIfam" id="NF003933">
    <property type="entry name" value="PRK05444.2-2"/>
    <property type="match status" value="1"/>
</dbReference>
<keyword evidence="13" id="KW-1185">Reference proteome</keyword>
<evidence type="ECO:0000256" key="3">
    <source>
        <dbReference type="ARBA" id="ARBA00011738"/>
    </source>
</evidence>
<feature type="domain" description="Transketolase-like pyrimidine-binding" evidence="11">
    <location>
        <begin position="316"/>
        <end position="480"/>
    </location>
</feature>
<organism evidence="12 13">
    <name type="scientific">Winmispira thermophila (strain ATCC 700085 / DSM 6578 / Z-1203)</name>
    <name type="common">Spirochaeta thermophila</name>
    <dbReference type="NCBI Taxonomy" id="869211"/>
    <lineage>
        <taxon>Bacteria</taxon>
        <taxon>Pseudomonadati</taxon>
        <taxon>Spirochaetota</taxon>
        <taxon>Spirochaetia</taxon>
        <taxon>Winmispirales</taxon>
        <taxon>Winmispiraceae</taxon>
        <taxon>Winmispira</taxon>
    </lineage>
</organism>
<comment type="cofactor">
    <cofactor evidence="10">
        <name>thiamine diphosphate</name>
        <dbReference type="ChEBI" id="CHEBI:58937"/>
    </cofactor>
    <text evidence="10">Binds 1 thiamine pyrophosphate per subunit.</text>
</comment>
<comment type="pathway">
    <text evidence="1 10">Metabolic intermediate biosynthesis; 1-deoxy-D-xylulose 5-phosphate biosynthesis; 1-deoxy-D-xylulose 5-phosphate from D-glyceraldehyde 3-phosphate and pyruvate: step 1/1.</text>
</comment>
<dbReference type="OrthoDB" id="9803371at2"/>
<evidence type="ECO:0000313" key="12">
    <source>
        <dbReference type="EMBL" id="AEJ62139.1"/>
    </source>
</evidence>
<dbReference type="SUPFAM" id="SSF52518">
    <property type="entry name" value="Thiamin diphosphate-binding fold (THDP-binding)"/>
    <property type="match status" value="2"/>
</dbReference>
<dbReference type="EC" id="2.2.1.7" evidence="10"/>
<dbReference type="RefSeq" id="WP_014625464.1">
    <property type="nucleotide sequence ID" value="NC_017583.1"/>
</dbReference>
<dbReference type="Gene3D" id="3.40.50.970">
    <property type="match status" value="2"/>
</dbReference>
<evidence type="ECO:0000259" key="11">
    <source>
        <dbReference type="SMART" id="SM00861"/>
    </source>
</evidence>
<keyword evidence="9 10" id="KW-0414">Isoprene biosynthesis</keyword>
<dbReference type="Gene3D" id="3.40.50.920">
    <property type="match status" value="1"/>
</dbReference>
<dbReference type="PANTHER" id="PTHR43322">
    <property type="entry name" value="1-D-DEOXYXYLULOSE 5-PHOSPHATE SYNTHASE-RELATED"/>
    <property type="match status" value="1"/>
</dbReference>
<feature type="binding site" evidence="10">
    <location>
        <position position="287"/>
    </location>
    <ligand>
        <name>thiamine diphosphate</name>
        <dbReference type="ChEBI" id="CHEBI:58937"/>
    </ligand>
</feature>
<dbReference type="NCBIfam" id="TIGR00204">
    <property type="entry name" value="dxs"/>
    <property type="match status" value="1"/>
</dbReference>
<feature type="binding site" evidence="10">
    <location>
        <position position="176"/>
    </location>
    <ligand>
        <name>Mg(2+)</name>
        <dbReference type="ChEBI" id="CHEBI:18420"/>
    </ligand>
</feature>
<feature type="binding site" evidence="10">
    <location>
        <position position="367"/>
    </location>
    <ligand>
        <name>thiamine diphosphate</name>
        <dbReference type="ChEBI" id="CHEBI:58937"/>
    </ligand>
</feature>
<evidence type="ECO:0000256" key="9">
    <source>
        <dbReference type="ARBA" id="ARBA00023229"/>
    </source>
</evidence>
<dbReference type="InterPro" id="IPR005477">
    <property type="entry name" value="Dxylulose-5-P_synthase"/>
</dbReference>
<keyword evidence="4 10" id="KW-0808">Transferase</keyword>
<dbReference type="GO" id="GO:0030976">
    <property type="term" value="F:thiamine pyrophosphate binding"/>
    <property type="evidence" value="ECO:0007669"/>
    <property type="project" value="UniProtKB-UniRule"/>
</dbReference>
<evidence type="ECO:0000256" key="2">
    <source>
        <dbReference type="ARBA" id="ARBA00011081"/>
    </source>
</evidence>
<comment type="function">
    <text evidence="10">Catalyzes the acyloin condensation reaction between C atoms 2 and 3 of pyruvate and glyceraldehyde 3-phosphate to yield 1-deoxy-D-xylulose-5-phosphate (DXP).</text>
</comment>
<dbReference type="UniPathway" id="UPA00064">
    <property type="reaction ID" value="UER00091"/>
</dbReference>
<comment type="catalytic activity">
    <reaction evidence="10">
        <text>D-glyceraldehyde 3-phosphate + pyruvate + H(+) = 1-deoxy-D-xylulose 5-phosphate + CO2</text>
        <dbReference type="Rhea" id="RHEA:12605"/>
        <dbReference type="ChEBI" id="CHEBI:15361"/>
        <dbReference type="ChEBI" id="CHEBI:15378"/>
        <dbReference type="ChEBI" id="CHEBI:16526"/>
        <dbReference type="ChEBI" id="CHEBI:57792"/>
        <dbReference type="ChEBI" id="CHEBI:59776"/>
        <dbReference type="EC" id="2.2.1.7"/>
    </reaction>
</comment>
<feature type="binding site" evidence="10">
    <location>
        <position position="147"/>
    </location>
    <ligand>
        <name>Mg(2+)</name>
        <dbReference type="ChEBI" id="CHEBI:18420"/>
    </ligand>
</feature>
<dbReference type="GO" id="GO:0019288">
    <property type="term" value="P:isopentenyl diphosphate biosynthetic process, methylerythritol 4-phosphate pathway"/>
    <property type="evidence" value="ECO:0007669"/>
    <property type="project" value="TreeGrafter"/>
</dbReference>
<dbReference type="CDD" id="cd02007">
    <property type="entry name" value="TPP_DXS"/>
    <property type="match status" value="1"/>
</dbReference>
<dbReference type="SUPFAM" id="SSF52922">
    <property type="entry name" value="TK C-terminal domain-like"/>
    <property type="match status" value="1"/>
</dbReference>
<evidence type="ECO:0000256" key="6">
    <source>
        <dbReference type="ARBA" id="ARBA00022842"/>
    </source>
</evidence>
<evidence type="ECO:0000256" key="1">
    <source>
        <dbReference type="ARBA" id="ARBA00004980"/>
    </source>
</evidence>
<dbReference type="GO" id="GO:0000287">
    <property type="term" value="F:magnesium ion binding"/>
    <property type="evidence" value="ECO:0007669"/>
    <property type="project" value="UniProtKB-UniRule"/>
</dbReference>
<feature type="binding site" evidence="10">
    <location>
        <begin position="148"/>
        <end position="149"/>
    </location>
    <ligand>
        <name>thiamine diphosphate</name>
        <dbReference type="ChEBI" id="CHEBI:58937"/>
    </ligand>
</feature>
<reference evidence="12 13" key="1">
    <citation type="submission" date="2011-06" db="EMBL/GenBank/DDBJ databases">
        <title>The complete genome of Spirochaeta thermophila DSM 6578.</title>
        <authorList>
            <consortium name="US DOE Joint Genome Institute (JGI-PGF)"/>
            <person name="Lucas S."/>
            <person name="Lapidus A."/>
            <person name="Bruce D."/>
            <person name="Goodwin L."/>
            <person name="Pitluck S."/>
            <person name="Peters L."/>
            <person name="Kyrpides N."/>
            <person name="Mavromatis K."/>
            <person name="Ivanova N."/>
            <person name="Mikailova N."/>
            <person name="Pagani I."/>
            <person name="Chertkov O."/>
            <person name="Detter J.C."/>
            <person name="Tapia R."/>
            <person name="Han C."/>
            <person name="Land M."/>
            <person name="Hauser L."/>
            <person name="Markowitz V."/>
            <person name="Cheng J.-F."/>
            <person name="Hugenholtz P."/>
            <person name="Woyke T."/>
            <person name="Wu D."/>
            <person name="Spring S."/>
            <person name="Merkhoffer B."/>
            <person name="Schneider S."/>
            <person name="Klenk H.-P."/>
            <person name="Eisen J.A."/>
        </authorList>
    </citation>
    <scope>NUCLEOTIDE SEQUENCE [LARGE SCALE GENOMIC DNA]</scope>
    <source>
        <strain evidence="13">ATCC 700085 / DSM 6578 / Z-1203</strain>
    </source>
</reference>
<comment type="subunit">
    <text evidence="3 10">Homodimer.</text>
</comment>
<feature type="binding site" evidence="10">
    <location>
        <position position="75"/>
    </location>
    <ligand>
        <name>thiamine diphosphate</name>
        <dbReference type="ChEBI" id="CHEBI:58937"/>
    </ligand>
</feature>
<feature type="binding site" evidence="10">
    <location>
        <begin position="116"/>
        <end position="118"/>
    </location>
    <ligand>
        <name>thiamine diphosphate</name>
        <dbReference type="ChEBI" id="CHEBI:58937"/>
    </ligand>
</feature>
<feature type="binding site" evidence="10">
    <location>
        <position position="176"/>
    </location>
    <ligand>
        <name>thiamine diphosphate</name>
        <dbReference type="ChEBI" id="CHEBI:58937"/>
    </ligand>
</feature>
<dbReference type="AlphaFoldDB" id="G0GD64"/>
<accession>G0GD64</accession>
<comment type="similarity">
    <text evidence="2 10">Belongs to the transketolase family. DXPS subfamily.</text>
</comment>
<keyword evidence="7 10" id="KW-0784">Thiamine biosynthesis</keyword>
<name>G0GD64_WINT7</name>
<evidence type="ECO:0000256" key="5">
    <source>
        <dbReference type="ARBA" id="ARBA00022723"/>
    </source>
</evidence>
<dbReference type="EMBL" id="CP002903">
    <property type="protein sequence ID" value="AEJ62139.1"/>
    <property type="molecule type" value="Genomic_DNA"/>
</dbReference>
<dbReference type="GO" id="GO:0009228">
    <property type="term" value="P:thiamine biosynthetic process"/>
    <property type="evidence" value="ECO:0007669"/>
    <property type="project" value="UniProtKB-UniRule"/>
</dbReference>
<dbReference type="SMART" id="SM00861">
    <property type="entry name" value="Transket_pyr"/>
    <property type="match status" value="1"/>
</dbReference>
<keyword evidence="5 10" id="KW-0479">Metal-binding</keyword>
<dbReference type="CDD" id="cd07033">
    <property type="entry name" value="TPP_PYR_DXS_TK_like"/>
    <property type="match status" value="1"/>
</dbReference>
<evidence type="ECO:0000256" key="10">
    <source>
        <dbReference type="HAMAP-Rule" id="MF_00315"/>
    </source>
</evidence>
<dbReference type="GO" id="GO:0008661">
    <property type="term" value="F:1-deoxy-D-xylulose-5-phosphate synthase activity"/>
    <property type="evidence" value="ECO:0007669"/>
    <property type="project" value="UniProtKB-UniRule"/>
</dbReference>
<dbReference type="GO" id="GO:0016114">
    <property type="term" value="P:terpenoid biosynthetic process"/>
    <property type="evidence" value="ECO:0007669"/>
    <property type="project" value="UniProtKB-UniRule"/>
</dbReference>
<dbReference type="Pfam" id="PF02780">
    <property type="entry name" value="Transketolase_C"/>
    <property type="match status" value="1"/>
</dbReference>